<dbReference type="Pfam" id="PF13589">
    <property type="entry name" value="HATPase_c_3"/>
    <property type="match status" value="1"/>
</dbReference>
<reference evidence="1 2" key="1">
    <citation type="submission" date="2024-09" db="EMBL/GenBank/DDBJ databases">
        <authorList>
            <person name="Lee S.D."/>
        </authorList>
    </citation>
    <scope>NUCLEOTIDE SEQUENCE [LARGE SCALE GENOMIC DNA]</scope>
    <source>
        <strain evidence="1 2">N8-3</strain>
    </source>
</reference>
<organism evidence="1 2">
    <name type="scientific">Streptacidiphilus cavernicola</name>
    <dbReference type="NCBI Taxonomy" id="3342716"/>
    <lineage>
        <taxon>Bacteria</taxon>
        <taxon>Bacillati</taxon>
        <taxon>Actinomycetota</taxon>
        <taxon>Actinomycetes</taxon>
        <taxon>Kitasatosporales</taxon>
        <taxon>Streptomycetaceae</taxon>
        <taxon>Streptacidiphilus</taxon>
    </lineage>
</organism>
<keyword evidence="1" id="KW-0547">Nucleotide-binding</keyword>
<sequence>MDALLHDLGRRRLAARAVAGVDSPERFAELFPVLGWRPVDAALQISDVPALVGVLGGEQLYGREPEVAVRELIQNAQDAVMARTVVDPDFTDGRVEVRLSEVDGEWVLEVGDNGVGMDEDLLVHSLLDFGRSGWSSNRVRKSFPGLAGGGFKPRGRFGIGFFSVFMLGDQVELVTRRYDGAQADARRLGFDGLDRRPLLTAVQAPARVAPGTLVRVVLKHSPFTAEGILRRTEDDRLGQLIERLALESTVPVRSWEPRGGVPDVLPPFSLETGTADQVFDRLYPPLTGSWRFGLEKQRVQLREAFVQRATELFDDSGRRIGLAALGPDLLYWNQLGYMGIVPVNGFLGDESIAFAGYLEGLPNRASRDQVDLVADRAVVSRWFSDQERRLRETGDFSDSVQLELAYTFQRVLGRLGADFGCGMTSEGVLRPGRMGSWAAQRSEIFLAMGMPLSWNTRPPQVIHYLSGTQVRLPDDWVSIFFYSNADIFLGMFPDSYNRDPAYEFSRDQPGLAWEKVWWRMSGNLHGLLLREICRAWSCDVGDLLAPVAQRQWSDFMYLEDASLGPVFGYLLRRP</sequence>
<accession>A0ABV6W0D9</accession>
<keyword evidence="1" id="KW-0067">ATP-binding</keyword>
<proteinExistence type="predicted"/>
<evidence type="ECO:0000313" key="2">
    <source>
        <dbReference type="Proteomes" id="UP001592531"/>
    </source>
</evidence>
<dbReference type="InterPro" id="IPR020575">
    <property type="entry name" value="Hsp90_N"/>
</dbReference>
<name>A0ABV6W0D9_9ACTN</name>
<comment type="caution">
    <text evidence="1">The sequence shown here is derived from an EMBL/GenBank/DDBJ whole genome shotgun (WGS) entry which is preliminary data.</text>
</comment>
<dbReference type="EMBL" id="JBHFAB010000018">
    <property type="protein sequence ID" value="MFC1419472.1"/>
    <property type="molecule type" value="Genomic_DNA"/>
</dbReference>
<dbReference type="RefSeq" id="WP_380538814.1">
    <property type="nucleotide sequence ID" value="NZ_JBHFAB010000018.1"/>
</dbReference>
<keyword evidence="2" id="KW-1185">Reference proteome</keyword>
<dbReference type="Proteomes" id="UP001592531">
    <property type="component" value="Unassembled WGS sequence"/>
</dbReference>
<dbReference type="InterPro" id="IPR036890">
    <property type="entry name" value="HATPase_C_sf"/>
</dbReference>
<gene>
    <name evidence="1" type="ORF">ACEZDE_22970</name>
</gene>
<dbReference type="Gene3D" id="3.30.565.10">
    <property type="entry name" value="Histidine kinase-like ATPase, C-terminal domain"/>
    <property type="match status" value="1"/>
</dbReference>
<dbReference type="GO" id="GO:0005524">
    <property type="term" value="F:ATP binding"/>
    <property type="evidence" value="ECO:0007669"/>
    <property type="project" value="UniProtKB-KW"/>
</dbReference>
<protein>
    <submittedName>
        <fullName evidence="1">ATP-binding protein</fullName>
    </submittedName>
</protein>
<dbReference type="PRINTS" id="PR00775">
    <property type="entry name" value="HEATSHOCK90"/>
</dbReference>
<dbReference type="SUPFAM" id="SSF55874">
    <property type="entry name" value="ATPase domain of HSP90 chaperone/DNA topoisomerase II/histidine kinase"/>
    <property type="match status" value="1"/>
</dbReference>
<evidence type="ECO:0000313" key="1">
    <source>
        <dbReference type="EMBL" id="MFC1419472.1"/>
    </source>
</evidence>